<evidence type="ECO:0000256" key="12">
    <source>
        <dbReference type="ARBA" id="ARBA00047754"/>
    </source>
</evidence>
<dbReference type="PROSITE" id="PS50818">
    <property type="entry name" value="INTEIN_C_TER"/>
    <property type="match status" value="1"/>
</dbReference>
<keyword evidence="8 14" id="KW-0560">Oxidoreductase</keyword>
<evidence type="ECO:0000256" key="13">
    <source>
        <dbReference type="PROSITE-ProRule" id="PRU00492"/>
    </source>
</evidence>
<dbReference type="GO" id="GO:0004748">
    <property type="term" value="F:ribonucleoside-diphosphate reductase activity, thioredoxin disulfide as acceptor"/>
    <property type="evidence" value="ECO:0007669"/>
    <property type="project" value="UniProtKB-EC"/>
</dbReference>
<evidence type="ECO:0000256" key="4">
    <source>
        <dbReference type="ARBA" id="ARBA00022741"/>
    </source>
</evidence>
<dbReference type="Proteomes" id="UP000614580">
    <property type="component" value="Unassembled WGS sequence"/>
</dbReference>
<evidence type="ECO:0000256" key="2">
    <source>
        <dbReference type="ARBA" id="ARBA00007405"/>
    </source>
</evidence>
<evidence type="ECO:0000313" key="17">
    <source>
        <dbReference type="EMBL" id="CAD7767017.1"/>
    </source>
</evidence>
<keyword evidence="7" id="KW-0651">Protein splicing</keyword>
<dbReference type="UniPathway" id="UPA00326"/>
<dbReference type="SMART" id="SM00305">
    <property type="entry name" value="HintC"/>
    <property type="match status" value="1"/>
</dbReference>
<keyword evidence="6 13" id="KW-0067">ATP-binding</keyword>
<dbReference type="PRINTS" id="PR00379">
    <property type="entry name" value="INTEIN"/>
</dbReference>
<evidence type="ECO:0000313" key="18">
    <source>
        <dbReference type="Proteomes" id="UP000614580"/>
    </source>
</evidence>
<dbReference type="SUPFAM" id="SSF51998">
    <property type="entry name" value="PFL-like glycyl radical enzymes"/>
    <property type="match status" value="1"/>
</dbReference>
<keyword evidence="10" id="KW-1015">Disulfide bond</keyword>
<sequence>MISAVLKRDGRLVSFDRGKIDAAILKAFDAVGEDATPVSELAEKVAVRLEERGGIVGVEEIQDVVEHALIDSGFADVAKAYILYREKRSEIRRAKIFFGVRDELKLSVNAVKVLEKRYLLKDDSGGVIESPSQMFFRVAEAVDSNRGHASEFYEVMKNLQFLPNSPTLMNAGAPLGQLSACFTGEQPIVTSTGIKEIKEIKIGDMVLTASGKFAPVVKTMQRHAKGRYAINITKLPNNTLSVTGEHPILALREGKPAWVKVKDLKKMDYVAISYPKEIKDVEKTEVIDFLSDERFTVLGGFVHRKNIDVRLRCGKISKQVKPIKNEIKVDCHFLRLLGYYASEGDIDRKDSLRFTFSENEIFYAKDVMSIAKDKFGLSSKIEKSDHGRWINIRFHSIILSQFFESLMGKGFNKKYVPDWILKLPKEKQIGFIIGSFRGDSTLFMNKNVHNARLVMCNYNLVYAVWAMLIRAGMVPNLYCEKIPKLGTTTPYACTIKSSESKDLMEEIYRCPIKDPTQLSMQRKMEKVIDGSVFLPIKEIEYVEEDATVYNFEVEGEHTYVANCVSVHNCFVLPVNDSLESIFTAVKQMSIIQQSGGGTGFSFSHLRPRGDTVRSTHGVASGPVSFIRVFDTATDVIKQGGKRRGANMAVMHASHPDIIEFITAKAKGVFTNFNFSVAVDDAFMKALEHGGEYALINPRNREVVRSVDAESLWNLIAEKAWECGDPGLIFIDEINRHNPTPELGEIESSNPCGEVPLLPYESCNLGSINLSKLVRNEEVNWDLLSELVTTGVRFLDFVIDVNRFPLQRIAQATRGNRKIGLGVMGFADMLVQLHTPYDSSEALKLVEQMMKYISKIAGEASMELAEKYGDYPNIDKSVHHVGRRNATLTTIAPTGSLSIIANCSSGIEPIFAISFVRNILEGARLVEVNPYFKQIAKQRGFYTPILMNKIAKTGSVANMKDVPYDVQEVFKTAMDITTSAHVKMQAAFQKYTDNSVSKTINLPPDAGISDVKQAHIMAFKLKCKGITVFRYGCKDEQVLYLGVPEVPDNTEYAGRYTCDDCVY</sequence>
<feature type="domain" description="ATP-cone" evidence="16">
    <location>
        <begin position="3"/>
        <end position="92"/>
    </location>
</feature>
<reference evidence="17" key="1">
    <citation type="submission" date="2020-12" db="EMBL/GenBank/DDBJ databases">
        <authorList>
            <person name="Hahn C.J."/>
            <person name="Laso-Perez R."/>
            <person name="Vulcano F."/>
            <person name="Vaziourakis K.-M."/>
            <person name="Stokke R."/>
            <person name="Steen I.H."/>
            <person name="Teske A."/>
            <person name="Boetius A."/>
            <person name="Liebeke M."/>
            <person name="Amann R."/>
            <person name="Knittel K."/>
        </authorList>
    </citation>
    <scope>NUCLEOTIDE SEQUENCE</scope>
    <source>
        <strain evidence="17">Gfbio:c6db26ca-90af-429b-aeed-0e3e8aed0b5e:GoM-Arc1_AMV-AAA_792_C10</strain>
    </source>
</reference>
<organism evidence="17 18">
    <name type="scientific">Candidatus Argoarchaeum ethanivorans</name>
    <dbReference type="NCBI Taxonomy" id="2608793"/>
    <lineage>
        <taxon>Archaea</taxon>
        <taxon>Methanobacteriati</taxon>
        <taxon>Methanobacteriota</taxon>
        <taxon>Stenosarchaea group</taxon>
        <taxon>Methanomicrobia</taxon>
        <taxon>Methanosarcinales</taxon>
        <taxon>Methanosarcinales incertae sedis</taxon>
        <taxon>GOM Arc I cluster</taxon>
        <taxon>Candidatus Argoarchaeum</taxon>
    </lineage>
</organism>
<dbReference type="InterPro" id="IPR000788">
    <property type="entry name" value="RNR_lg_C"/>
</dbReference>
<dbReference type="PRINTS" id="PR01183">
    <property type="entry name" value="RIBORDTASEM1"/>
</dbReference>
<dbReference type="InterPro" id="IPR006141">
    <property type="entry name" value="Intein_N"/>
</dbReference>
<keyword evidence="5" id="KW-0068">Autocatalytic cleavage</keyword>
<keyword evidence="9" id="KW-0215">Deoxyribonucleotide synthesis</keyword>
<dbReference type="InterPro" id="IPR027434">
    <property type="entry name" value="Homing_endonucl"/>
</dbReference>
<evidence type="ECO:0000259" key="16">
    <source>
        <dbReference type="PROSITE" id="PS51161"/>
    </source>
</evidence>
<protein>
    <recommendedName>
        <fullName evidence="14">Vitamin B12-dependent ribonucleotide reductase</fullName>
        <ecNumber evidence="14">1.17.4.1</ecNumber>
    </recommendedName>
</protein>
<dbReference type="Pfam" id="PF00317">
    <property type="entry name" value="Ribonuc_red_lgN"/>
    <property type="match status" value="1"/>
</dbReference>
<dbReference type="SMART" id="SM00306">
    <property type="entry name" value="HintN"/>
    <property type="match status" value="1"/>
</dbReference>
<evidence type="ECO:0000256" key="3">
    <source>
        <dbReference type="ARBA" id="ARBA00022628"/>
    </source>
</evidence>
<dbReference type="InterPro" id="IPR006142">
    <property type="entry name" value="INTEIN"/>
</dbReference>
<dbReference type="Gene3D" id="3.10.28.10">
    <property type="entry name" value="Homing endonucleases"/>
    <property type="match status" value="1"/>
</dbReference>
<dbReference type="EMBL" id="CAJHZY010000042">
    <property type="protein sequence ID" value="CAD7767017.1"/>
    <property type="molecule type" value="Genomic_DNA"/>
</dbReference>
<evidence type="ECO:0000256" key="14">
    <source>
        <dbReference type="RuleBase" id="RU364064"/>
    </source>
</evidence>
<comment type="function">
    <text evidence="14">Catalyzes the reduction of ribonucleotides to deoxyribonucleotides. May function to provide a pool of deoxyribonucleotide precursors for DNA repair during oxygen limitation and/or for immediate growth after restoration of oxygen.</text>
</comment>
<dbReference type="PANTHER" id="PTHR43371">
    <property type="entry name" value="VITAMIN B12-DEPENDENT RIBONUCLEOTIDE REDUCTASE"/>
    <property type="match status" value="1"/>
</dbReference>
<dbReference type="GO" id="GO:0031419">
    <property type="term" value="F:cobalamin binding"/>
    <property type="evidence" value="ECO:0007669"/>
    <property type="project" value="UniProtKB-KW"/>
</dbReference>
<keyword evidence="3 14" id="KW-0846">Cobalamin</keyword>
<dbReference type="InterPro" id="IPR050862">
    <property type="entry name" value="RdRp_reductase_class-2"/>
</dbReference>
<dbReference type="InterPro" id="IPR004042">
    <property type="entry name" value="Intein_endonuc_central"/>
</dbReference>
<dbReference type="CDD" id="cd02888">
    <property type="entry name" value="RNR_II_dimer"/>
    <property type="match status" value="1"/>
</dbReference>
<dbReference type="InterPro" id="IPR013509">
    <property type="entry name" value="RNR_lsu_N"/>
</dbReference>
<dbReference type="NCBIfam" id="TIGR01443">
    <property type="entry name" value="intein_Cterm"/>
    <property type="match status" value="1"/>
</dbReference>
<dbReference type="PANTHER" id="PTHR43371:SF1">
    <property type="entry name" value="RIBONUCLEOSIDE-DIPHOSPHATE REDUCTASE"/>
    <property type="match status" value="1"/>
</dbReference>
<dbReference type="GO" id="GO:0016539">
    <property type="term" value="P:intein-mediated protein splicing"/>
    <property type="evidence" value="ECO:0007669"/>
    <property type="project" value="InterPro"/>
</dbReference>
<dbReference type="InterPro" id="IPR005144">
    <property type="entry name" value="ATP-cone_dom"/>
</dbReference>
<dbReference type="AlphaFoldDB" id="A0A811ZZU9"/>
<dbReference type="PROSITE" id="PS51161">
    <property type="entry name" value="ATP_CONE"/>
    <property type="match status" value="1"/>
</dbReference>
<dbReference type="InterPro" id="IPR003586">
    <property type="entry name" value="Hint_dom_C"/>
</dbReference>
<dbReference type="GO" id="GO:0005524">
    <property type="term" value="F:ATP binding"/>
    <property type="evidence" value="ECO:0007669"/>
    <property type="project" value="UniProtKB-UniRule"/>
</dbReference>
<evidence type="ECO:0000256" key="10">
    <source>
        <dbReference type="ARBA" id="ARBA00023157"/>
    </source>
</evidence>
<comment type="caution">
    <text evidence="17">The sequence shown here is derived from an EMBL/GenBank/DDBJ whole genome shotgun (WGS) entry which is preliminary data.</text>
</comment>
<evidence type="ECO:0000256" key="8">
    <source>
        <dbReference type="ARBA" id="ARBA00023002"/>
    </source>
</evidence>
<accession>A0A811ZZU9</accession>
<dbReference type="SUPFAM" id="SSF48168">
    <property type="entry name" value="R1 subunit of ribonucleotide reductase, N-terminal domain"/>
    <property type="match status" value="1"/>
</dbReference>
<evidence type="ECO:0000256" key="5">
    <source>
        <dbReference type="ARBA" id="ARBA00022813"/>
    </source>
</evidence>
<evidence type="ECO:0000259" key="15">
    <source>
        <dbReference type="PROSITE" id="PS50819"/>
    </source>
</evidence>
<dbReference type="GO" id="GO:0004519">
    <property type="term" value="F:endonuclease activity"/>
    <property type="evidence" value="ECO:0007669"/>
    <property type="project" value="InterPro"/>
</dbReference>
<dbReference type="SUPFAM" id="SSF51294">
    <property type="entry name" value="Hedgehog/intein (Hint) domain"/>
    <property type="match status" value="1"/>
</dbReference>
<keyword evidence="4 13" id="KW-0547">Nucleotide-binding</keyword>
<dbReference type="InterPro" id="IPR008926">
    <property type="entry name" value="RNR_R1-su_N"/>
</dbReference>
<evidence type="ECO:0000256" key="7">
    <source>
        <dbReference type="ARBA" id="ARBA00023000"/>
    </source>
</evidence>
<dbReference type="EC" id="1.17.4.1" evidence="14"/>
<evidence type="ECO:0000256" key="9">
    <source>
        <dbReference type="ARBA" id="ARBA00023116"/>
    </source>
</evidence>
<keyword evidence="11 14" id="KW-0170">Cobalt</keyword>
<evidence type="ECO:0000256" key="6">
    <source>
        <dbReference type="ARBA" id="ARBA00022840"/>
    </source>
</evidence>
<dbReference type="Gene3D" id="2.170.16.10">
    <property type="entry name" value="Hedgehog/Intein (Hint) domain"/>
    <property type="match status" value="1"/>
</dbReference>
<dbReference type="NCBIfam" id="TIGR02504">
    <property type="entry name" value="NrdJ_Z"/>
    <property type="match status" value="1"/>
</dbReference>
<dbReference type="InterPro" id="IPR003587">
    <property type="entry name" value="Hint_dom_N"/>
</dbReference>
<comment type="catalytic activity">
    <reaction evidence="12 14">
        <text>a 2'-deoxyribonucleoside 5'-diphosphate + [thioredoxin]-disulfide + H2O = a ribonucleoside 5'-diphosphate + [thioredoxin]-dithiol</text>
        <dbReference type="Rhea" id="RHEA:23252"/>
        <dbReference type="Rhea" id="RHEA-COMP:10698"/>
        <dbReference type="Rhea" id="RHEA-COMP:10700"/>
        <dbReference type="ChEBI" id="CHEBI:15377"/>
        <dbReference type="ChEBI" id="CHEBI:29950"/>
        <dbReference type="ChEBI" id="CHEBI:50058"/>
        <dbReference type="ChEBI" id="CHEBI:57930"/>
        <dbReference type="ChEBI" id="CHEBI:73316"/>
        <dbReference type="EC" id="1.17.4.1"/>
    </reaction>
</comment>
<comment type="similarity">
    <text evidence="2 14">Belongs to the ribonucleoside diphosphate reductase class-2 family.</text>
</comment>
<dbReference type="PROSITE" id="PS50819">
    <property type="entry name" value="INTEIN_ENDONUCLEASE"/>
    <property type="match status" value="1"/>
</dbReference>
<keyword evidence="14" id="KW-0237">DNA synthesis</keyword>
<dbReference type="PROSITE" id="PS50817">
    <property type="entry name" value="INTEIN_N_TER"/>
    <property type="match status" value="1"/>
</dbReference>
<dbReference type="InterPro" id="IPR030934">
    <property type="entry name" value="Intein_C"/>
</dbReference>
<dbReference type="Pfam" id="PF02867">
    <property type="entry name" value="Ribonuc_red_lgC"/>
    <property type="match status" value="1"/>
</dbReference>
<dbReference type="SUPFAM" id="SSF55608">
    <property type="entry name" value="Homing endonucleases"/>
    <property type="match status" value="1"/>
</dbReference>
<comment type="cofactor">
    <cofactor evidence="1 14">
        <name>adenosylcob(III)alamin</name>
        <dbReference type="ChEBI" id="CHEBI:18408"/>
    </cofactor>
</comment>
<proteinExistence type="inferred from homology"/>
<dbReference type="InterPro" id="IPR036844">
    <property type="entry name" value="Hint_dom_sf"/>
</dbReference>
<evidence type="ECO:0000256" key="1">
    <source>
        <dbReference type="ARBA" id="ARBA00001922"/>
    </source>
</evidence>
<dbReference type="GO" id="GO:0071897">
    <property type="term" value="P:DNA biosynthetic process"/>
    <property type="evidence" value="ECO:0007669"/>
    <property type="project" value="UniProtKB-KW"/>
</dbReference>
<dbReference type="Gene3D" id="3.20.70.20">
    <property type="match status" value="2"/>
</dbReference>
<dbReference type="InterPro" id="IPR013344">
    <property type="entry name" value="RNR_NrdJ/NrdZ"/>
</dbReference>
<gene>
    <name evidence="17" type="ORF">DNFNHJIP_00423</name>
</gene>
<evidence type="ECO:0000256" key="11">
    <source>
        <dbReference type="ARBA" id="ARBA00023285"/>
    </source>
</evidence>
<dbReference type="GO" id="GO:0009263">
    <property type="term" value="P:deoxyribonucleotide biosynthetic process"/>
    <property type="evidence" value="ECO:0007669"/>
    <property type="project" value="UniProtKB-KW"/>
</dbReference>
<dbReference type="Pfam" id="PF03477">
    <property type="entry name" value="ATP-cone"/>
    <property type="match status" value="1"/>
</dbReference>
<name>A0A811ZZU9_9EURY</name>
<dbReference type="CDD" id="cd00081">
    <property type="entry name" value="Hint"/>
    <property type="match status" value="2"/>
</dbReference>
<feature type="domain" description="DOD-type homing endonuclease" evidence="15">
    <location>
        <begin position="336"/>
        <end position="473"/>
    </location>
</feature>